<proteinExistence type="predicted"/>
<feature type="coiled-coil region" evidence="1">
    <location>
        <begin position="16"/>
        <end position="58"/>
    </location>
</feature>
<feature type="region of interest" description="Disordered" evidence="2">
    <location>
        <begin position="59"/>
        <end position="82"/>
    </location>
</feature>
<comment type="caution">
    <text evidence="3">The sequence shown here is derived from an EMBL/GenBank/DDBJ whole genome shotgun (WGS) entry which is preliminary data.</text>
</comment>
<dbReference type="Proteomes" id="UP001190700">
    <property type="component" value="Unassembled WGS sequence"/>
</dbReference>
<keyword evidence="4" id="KW-1185">Reference proteome</keyword>
<dbReference type="InterPro" id="IPR035437">
    <property type="entry name" value="SNase_OB-fold_sf"/>
</dbReference>
<dbReference type="EMBL" id="LGRX02005253">
    <property type="protein sequence ID" value="KAK3278858.1"/>
    <property type="molecule type" value="Genomic_DNA"/>
</dbReference>
<accession>A0AAE0GJ37</accession>
<keyword evidence="1" id="KW-0175">Coiled coil</keyword>
<dbReference type="SUPFAM" id="SSF50199">
    <property type="entry name" value="Staphylococcal nuclease"/>
    <property type="match status" value="1"/>
</dbReference>
<reference evidence="3 4" key="1">
    <citation type="journal article" date="2015" name="Genome Biol. Evol.">
        <title>Comparative Genomics of a Bacterivorous Green Alga Reveals Evolutionary Causalities and Consequences of Phago-Mixotrophic Mode of Nutrition.</title>
        <authorList>
            <person name="Burns J.A."/>
            <person name="Paasch A."/>
            <person name="Narechania A."/>
            <person name="Kim E."/>
        </authorList>
    </citation>
    <scope>NUCLEOTIDE SEQUENCE [LARGE SCALE GENOMIC DNA]</scope>
    <source>
        <strain evidence="3 4">PLY_AMNH</strain>
    </source>
</reference>
<feature type="region of interest" description="Disordered" evidence="2">
    <location>
        <begin position="644"/>
        <end position="671"/>
    </location>
</feature>
<gene>
    <name evidence="3" type="ORF">CYMTET_13234</name>
</gene>
<feature type="compositionally biased region" description="Low complexity" evidence="2">
    <location>
        <begin position="59"/>
        <end position="73"/>
    </location>
</feature>
<evidence type="ECO:0000313" key="3">
    <source>
        <dbReference type="EMBL" id="KAK3278858.1"/>
    </source>
</evidence>
<protein>
    <submittedName>
        <fullName evidence="3">Uncharacterized protein</fullName>
    </submittedName>
</protein>
<dbReference type="AlphaFoldDB" id="A0AAE0GJ37"/>
<sequence length="671" mass="74390">MSPSQSVSTPSAPVSVSAVEAALAKAAEEAAVAREAAAAELAAAAAKAAADREAAEAATALAAQSQSQSQQQQRHSKQNRTNFNGSLALNNMLMPDIKSLVWTRESSAFLYKCGFTGCFFVRDGDTPLERQMWEAHSLMGAVKTASENLVREALRRKELVHAYQIGSFFHNLHESVKCKFNGVKGRVTDWLTGWNKGDEQCCRAWLEVEKELLLKGASDVDRLLRSLKKVKVKTLETNSLTFVQAVREVPPLLHLGLDSSLILKHTRQLKFAFYLRALTVNEAPPTQAGADTVREVFPDTLLQSMACSYVFLMSSTAPLSTVLSRSQSDFFEWHPSDADDIVVVVQSESIPGRLLGLDALDFGQGEGHWIAKEWLRQLSRDTLVKLRIAYPDVHTSQSDGKVSVRWVCEVDVKRSDGTVFSLNHRMVELGLAYVSVPHAIGKSREEIWAFVVSLQNRARQRGIILRHSLLSAPWFQVFRSQVLSNGVEGHLQRAHLSEGEVHDFVLRAFSLKVVQHAIATGTLLTQIPDEEFPFSIWLTTSRVDTVATAGGNLNIPCVYHIPSACFQNCPSFWGSGAVPSYPVAIGYPWYKKAVGGGNYEKIVTGIVQAYEAQHLPWVVNPHVKGLNRFRMVLEEDLARLQVEAAGRKARKRSRSARAEEREEEEEEEDGE</sequence>
<evidence type="ECO:0000256" key="2">
    <source>
        <dbReference type="SAM" id="MobiDB-lite"/>
    </source>
</evidence>
<organism evidence="3 4">
    <name type="scientific">Cymbomonas tetramitiformis</name>
    <dbReference type="NCBI Taxonomy" id="36881"/>
    <lineage>
        <taxon>Eukaryota</taxon>
        <taxon>Viridiplantae</taxon>
        <taxon>Chlorophyta</taxon>
        <taxon>Pyramimonadophyceae</taxon>
        <taxon>Pyramimonadales</taxon>
        <taxon>Pyramimonadaceae</taxon>
        <taxon>Cymbomonas</taxon>
    </lineage>
</organism>
<evidence type="ECO:0000313" key="4">
    <source>
        <dbReference type="Proteomes" id="UP001190700"/>
    </source>
</evidence>
<evidence type="ECO:0000256" key="1">
    <source>
        <dbReference type="SAM" id="Coils"/>
    </source>
</evidence>
<name>A0AAE0GJ37_9CHLO</name>
<dbReference type="Gene3D" id="2.40.50.90">
    <property type="match status" value="1"/>
</dbReference>
<feature type="compositionally biased region" description="Acidic residues" evidence="2">
    <location>
        <begin position="661"/>
        <end position="671"/>
    </location>
</feature>